<proteinExistence type="predicted"/>
<protein>
    <submittedName>
        <fullName evidence="2">Uncharacterized protein</fullName>
    </submittedName>
</protein>
<organism evidence="2 3">
    <name type="scientific">Megaselia scalaris</name>
    <name type="common">Humpbacked fly</name>
    <name type="synonym">Phora scalaris</name>
    <dbReference type="NCBI Taxonomy" id="36166"/>
    <lineage>
        <taxon>Eukaryota</taxon>
        <taxon>Metazoa</taxon>
        <taxon>Ecdysozoa</taxon>
        <taxon>Arthropoda</taxon>
        <taxon>Hexapoda</taxon>
        <taxon>Insecta</taxon>
        <taxon>Pterygota</taxon>
        <taxon>Neoptera</taxon>
        <taxon>Endopterygota</taxon>
        <taxon>Diptera</taxon>
        <taxon>Brachycera</taxon>
        <taxon>Muscomorpha</taxon>
        <taxon>Platypezoidea</taxon>
        <taxon>Phoridae</taxon>
        <taxon>Megaseliini</taxon>
        <taxon>Megaselia</taxon>
    </lineage>
</organism>
<dbReference type="EnsemblMetazoa" id="MESCA002606-RA">
    <property type="protein sequence ID" value="MESCA002606-PA"/>
    <property type="gene ID" value="MESCA002606"/>
</dbReference>
<evidence type="ECO:0000313" key="3">
    <source>
        <dbReference type="Proteomes" id="UP000015102"/>
    </source>
</evidence>
<keyword evidence="3" id="KW-1185">Reference proteome</keyword>
<dbReference type="HOGENOM" id="CLU_2017851_0_0_1"/>
<evidence type="ECO:0000256" key="1">
    <source>
        <dbReference type="SAM" id="SignalP"/>
    </source>
</evidence>
<name>T1GGS7_MEGSC</name>
<reference evidence="2" key="2">
    <citation type="submission" date="2015-06" db="UniProtKB">
        <authorList>
            <consortium name="EnsemblMetazoa"/>
        </authorList>
    </citation>
    <scope>IDENTIFICATION</scope>
</reference>
<sequence length="123" mass="13607">MLGYRIVLLACFFMIIASSSARPGIIPDLYKGIFGKSDKDYDKGYEQALKDRAYYGQMNVHPNQPYYYPANQVPVYPNQPHYQTVPLVSVHPATGHTVGGTGAPILGIFKSSLAIIMFGSNIY</sequence>
<dbReference type="EMBL" id="CAQQ02131197">
    <property type="status" value="NOT_ANNOTATED_CDS"/>
    <property type="molecule type" value="Genomic_DNA"/>
</dbReference>
<feature type="chain" id="PRO_5004577374" evidence="1">
    <location>
        <begin position="22"/>
        <end position="123"/>
    </location>
</feature>
<dbReference type="EMBL" id="CAQQ02131196">
    <property type="status" value="NOT_ANNOTATED_CDS"/>
    <property type="molecule type" value="Genomic_DNA"/>
</dbReference>
<reference evidence="3" key="1">
    <citation type="submission" date="2013-02" db="EMBL/GenBank/DDBJ databases">
        <authorList>
            <person name="Hughes D."/>
        </authorList>
    </citation>
    <scope>NUCLEOTIDE SEQUENCE</scope>
    <source>
        <strain>Durham</strain>
        <strain evidence="3">NC isolate 2 -- Noor lab</strain>
    </source>
</reference>
<evidence type="ECO:0000313" key="2">
    <source>
        <dbReference type="EnsemblMetazoa" id="MESCA002606-PA"/>
    </source>
</evidence>
<feature type="signal peptide" evidence="1">
    <location>
        <begin position="1"/>
        <end position="21"/>
    </location>
</feature>
<accession>T1GGS7</accession>
<dbReference type="AlphaFoldDB" id="T1GGS7"/>
<keyword evidence="1" id="KW-0732">Signal</keyword>
<dbReference type="Proteomes" id="UP000015102">
    <property type="component" value="Unassembled WGS sequence"/>
</dbReference>